<sequence>KCVVILSFFFFFTKKTIENIYLKNASNCSSQLMKLKHCLLVDDETYAQIPNFIGLFFLCKQLSSILKILQQTLSFLKKKLDCCGLRAFECVATVNNKMTKESIDPAHSNNLDKEWFERSSWTEMAGKFGGILAVVGGVMAISIRAYKNNQQKQWIDFYSRSRQFIAINPSQSGQNSTKQGVRVMTYNILGDGPFYALSKNHDHCPKVYRKWKYRLPRLLSEIKAYDADILCLQE</sequence>
<dbReference type="SUPFAM" id="SSF56219">
    <property type="entry name" value="DNase I-like"/>
    <property type="match status" value="1"/>
</dbReference>
<dbReference type="PANTHER" id="PTHR12121:SF36">
    <property type="entry name" value="ENDONUCLEASE_EXONUCLEASE_PHOSPHATASE DOMAIN-CONTAINING PROTEIN"/>
    <property type="match status" value="1"/>
</dbReference>
<evidence type="ECO:0000313" key="1">
    <source>
        <dbReference type="EMBL" id="ETO13598.1"/>
    </source>
</evidence>
<dbReference type="InterPro" id="IPR036691">
    <property type="entry name" value="Endo/exonu/phosph_ase_sf"/>
</dbReference>
<dbReference type="GO" id="GO:0000175">
    <property type="term" value="F:3'-5'-RNA exonuclease activity"/>
    <property type="evidence" value="ECO:0007669"/>
    <property type="project" value="TreeGrafter"/>
</dbReference>
<evidence type="ECO:0008006" key="3">
    <source>
        <dbReference type="Google" id="ProtNLM"/>
    </source>
</evidence>
<feature type="non-terminal residue" evidence="1">
    <location>
        <position position="1"/>
    </location>
</feature>
<keyword evidence="2" id="KW-1185">Reference proteome</keyword>
<name>X6MHV6_RETFI</name>
<organism evidence="1 2">
    <name type="scientific">Reticulomyxa filosa</name>
    <dbReference type="NCBI Taxonomy" id="46433"/>
    <lineage>
        <taxon>Eukaryota</taxon>
        <taxon>Sar</taxon>
        <taxon>Rhizaria</taxon>
        <taxon>Retaria</taxon>
        <taxon>Foraminifera</taxon>
        <taxon>Monothalamids</taxon>
        <taxon>Reticulomyxidae</taxon>
        <taxon>Reticulomyxa</taxon>
    </lineage>
</organism>
<evidence type="ECO:0000313" key="2">
    <source>
        <dbReference type="Proteomes" id="UP000023152"/>
    </source>
</evidence>
<feature type="non-terminal residue" evidence="1">
    <location>
        <position position="234"/>
    </location>
</feature>
<dbReference type="PANTHER" id="PTHR12121">
    <property type="entry name" value="CARBON CATABOLITE REPRESSOR PROTEIN 4"/>
    <property type="match status" value="1"/>
</dbReference>
<dbReference type="EMBL" id="ASPP01020507">
    <property type="protein sequence ID" value="ETO13598.1"/>
    <property type="molecule type" value="Genomic_DNA"/>
</dbReference>
<dbReference type="Proteomes" id="UP000023152">
    <property type="component" value="Unassembled WGS sequence"/>
</dbReference>
<accession>X6MHV6</accession>
<proteinExistence type="predicted"/>
<dbReference type="InterPro" id="IPR050410">
    <property type="entry name" value="CCR4/nocturin_mRNA_transcr"/>
</dbReference>
<gene>
    <name evidence="1" type="ORF">RFI_23770</name>
</gene>
<comment type="caution">
    <text evidence="1">The sequence shown here is derived from an EMBL/GenBank/DDBJ whole genome shotgun (WGS) entry which is preliminary data.</text>
</comment>
<reference evidence="1 2" key="1">
    <citation type="journal article" date="2013" name="Curr. Biol.">
        <title>The Genome of the Foraminiferan Reticulomyxa filosa.</title>
        <authorList>
            <person name="Glockner G."/>
            <person name="Hulsmann N."/>
            <person name="Schleicher M."/>
            <person name="Noegel A.A."/>
            <person name="Eichinger L."/>
            <person name="Gallinger C."/>
            <person name="Pawlowski J."/>
            <person name="Sierra R."/>
            <person name="Euteneuer U."/>
            <person name="Pillet L."/>
            <person name="Moustafa A."/>
            <person name="Platzer M."/>
            <person name="Groth M."/>
            <person name="Szafranski K."/>
            <person name="Schliwa M."/>
        </authorList>
    </citation>
    <scope>NUCLEOTIDE SEQUENCE [LARGE SCALE GENOMIC DNA]</scope>
</reference>
<dbReference type="Gene3D" id="3.60.10.10">
    <property type="entry name" value="Endonuclease/exonuclease/phosphatase"/>
    <property type="match status" value="1"/>
</dbReference>
<protein>
    <recommendedName>
        <fullName evidence="3">Endonuclease/exonuclease/phosphatase domain-containing protein</fullName>
    </recommendedName>
</protein>
<dbReference type="AlphaFoldDB" id="X6MHV6"/>
<dbReference type="OrthoDB" id="428734at2759"/>